<dbReference type="EMBL" id="OX596105">
    <property type="protein sequence ID" value="CAI9701312.1"/>
    <property type="molecule type" value="Genomic_DNA"/>
</dbReference>
<dbReference type="Proteomes" id="UP001162501">
    <property type="component" value="Chromosome 21"/>
</dbReference>
<gene>
    <name evidence="1" type="ORF">MRATA1EN3_LOCUS12525</name>
</gene>
<name>A0ACB0EKQ5_RANTA</name>
<accession>A0ACB0EKQ5</accession>
<reference evidence="1" key="1">
    <citation type="submission" date="2023-05" db="EMBL/GenBank/DDBJ databases">
        <authorList>
            <consortium name="ELIXIR-Norway"/>
        </authorList>
    </citation>
    <scope>NUCLEOTIDE SEQUENCE</scope>
</reference>
<proteinExistence type="predicted"/>
<evidence type="ECO:0000313" key="2">
    <source>
        <dbReference type="Proteomes" id="UP001162501"/>
    </source>
</evidence>
<evidence type="ECO:0000313" key="1">
    <source>
        <dbReference type="EMBL" id="CAI9701312.1"/>
    </source>
</evidence>
<organism evidence="1 2">
    <name type="scientific">Rangifer tarandus platyrhynchus</name>
    <name type="common">Svalbard reindeer</name>
    <dbReference type="NCBI Taxonomy" id="3082113"/>
    <lineage>
        <taxon>Eukaryota</taxon>
        <taxon>Metazoa</taxon>
        <taxon>Chordata</taxon>
        <taxon>Craniata</taxon>
        <taxon>Vertebrata</taxon>
        <taxon>Euteleostomi</taxon>
        <taxon>Mammalia</taxon>
        <taxon>Eutheria</taxon>
        <taxon>Laurasiatheria</taxon>
        <taxon>Artiodactyla</taxon>
        <taxon>Ruminantia</taxon>
        <taxon>Pecora</taxon>
        <taxon>Cervidae</taxon>
        <taxon>Odocoileinae</taxon>
        <taxon>Rangifer</taxon>
    </lineage>
</organism>
<protein>
    <submittedName>
        <fullName evidence="1">Uncharacterized protein</fullName>
    </submittedName>
</protein>
<sequence>MAYDHYVAICFPLRYAAIMSPRLCLSLLALSWVLTTAHATLHTLLTARLSFCADNVIPHFFCDTSTLLKLSCSDT</sequence>